<name>A0AAE0IGW5_9PEZI</name>
<dbReference type="InterPro" id="IPR036318">
    <property type="entry name" value="FAD-bd_PCMH-like_sf"/>
</dbReference>
<keyword evidence="2" id="KW-0285">Flavoprotein</keyword>
<comment type="similarity">
    <text evidence="1">Belongs to the oxygen-dependent FAD-linked oxidoreductase family.</text>
</comment>
<evidence type="ECO:0000256" key="4">
    <source>
        <dbReference type="ARBA" id="ARBA00022827"/>
    </source>
</evidence>
<keyword evidence="9" id="KW-1185">Reference proteome</keyword>
<feature type="chain" id="PRO_5041924094" description="FAD-binding PCMH-type domain-containing protein" evidence="6">
    <location>
        <begin position="19"/>
        <end position="489"/>
    </location>
</feature>
<evidence type="ECO:0000256" key="1">
    <source>
        <dbReference type="ARBA" id="ARBA00005466"/>
    </source>
</evidence>
<feature type="signal peptide" evidence="6">
    <location>
        <begin position="1"/>
        <end position="18"/>
    </location>
</feature>
<dbReference type="InterPro" id="IPR016169">
    <property type="entry name" value="FAD-bd_PCMH_sub2"/>
</dbReference>
<evidence type="ECO:0000313" key="8">
    <source>
        <dbReference type="EMBL" id="KAK3324866.1"/>
    </source>
</evidence>
<evidence type="ECO:0000313" key="9">
    <source>
        <dbReference type="Proteomes" id="UP001283341"/>
    </source>
</evidence>
<dbReference type="Gene3D" id="3.30.465.10">
    <property type="match status" value="1"/>
</dbReference>
<keyword evidence="5" id="KW-0560">Oxidoreductase</keyword>
<keyword evidence="4" id="KW-0274">FAD</keyword>
<accession>A0AAE0IGW5</accession>
<dbReference type="GO" id="GO:0071949">
    <property type="term" value="F:FAD binding"/>
    <property type="evidence" value="ECO:0007669"/>
    <property type="project" value="InterPro"/>
</dbReference>
<protein>
    <recommendedName>
        <fullName evidence="7">FAD-binding PCMH-type domain-containing protein</fullName>
    </recommendedName>
</protein>
<evidence type="ECO:0000256" key="3">
    <source>
        <dbReference type="ARBA" id="ARBA00022729"/>
    </source>
</evidence>
<evidence type="ECO:0000256" key="5">
    <source>
        <dbReference type="ARBA" id="ARBA00023002"/>
    </source>
</evidence>
<reference evidence="8" key="1">
    <citation type="journal article" date="2023" name="Mol. Phylogenet. Evol.">
        <title>Genome-scale phylogeny and comparative genomics of the fungal order Sordariales.</title>
        <authorList>
            <person name="Hensen N."/>
            <person name="Bonometti L."/>
            <person name="Westerberg I."/>
            <person name="Brannstrom I.O."/>
            <person name="Guillou S."/>
            <person name="Cros-Aarteil S."/>
            <person name="Calhoun S."/>
            <person name="Haridas S."/>
            <person name="Kuo A."/>
            <person name="Mondo S."/>
            <person name="Pangilinan J."/>
            <person name="Riley R."/>
            <person name="LaButti K."/>
            <person name="Andreopoulos B."/>
            <person name="Lipzen A."/>
            <person name="Chen C."/>
            <person name="Yan M."/>
            <person name="Daum C."/>
            <person name="Ng V."/>
            <person name="Clum A."/>
            <person name="Steindorff A."/>
            <person name="Ohm R.A."/>
            <person name="Martin F."/>
            <person name="Silar P."/>
            <person name="Natvig D.O."/>
            <person name="Lalanne C."/>
            <person name="Gautier V."/>
            <person name="Ament-Velasquez S.L."/>
            <person name="Kruys A."/>
            <person name="Hutchinson M.I."/>
            <person name="Powell A.J."/>
            <person name="Barry K."/>
            <person name="Miller A.N."/>
            <person name="Grigoriev I.V."/>
            <person name="Debuchy R."/>
            <person name="Gladieux P."/>
            <person name="Hiltunen Thoren M."/>
            <person name="Johannesson H."/>
        </authorList>
    </citation>
    <scope>NUCLEOTIDE SEQUENCE</scope>
    <source>
        <strain evidence="8">CBS 118394</strain>
    </source>
</reference>
<dbReference type="EMBL" id="JAUEDM010000002">
    <property type="protein sequence ID" value="KAK3324866.1"/>
    <property type="molecule type" value="Genomic_DNA"/>
</dbReference>
<evidence type="ECO:0000256" key="6">
    <source>
        <dbReference type="SAM" id="SignalP"/>
    </source>
</evidence>
<sequence>MIFNRVSLLALQAAAAAAWPHSSNLTGTFASGLSPGASVYLPSDPEYETQITQRWSTWDEPTYVVAIKPATVADIQFIVKTANRLNIPYLATGGAHAAEIGLATVKNAVNIDLGNLKGVTLDTTTNKVTVGPGNVFSDLYDPLYNAGREVQTGNAACVNIIGATVGAGVGPMQGMHGLVIDALQSVTLVTAAGNVVTASDTVNKDLFWAVRGAGANFGIIVSATYGVHPATNGGQLINGDFLFNPATNGSLWEVLHSWDSEDVYSPKMAMTLGVSFNHSNGQPLLTGNIGFFGTDAEFKPFLDKLVALNPVFYRTITVPWNGWSTVAGFGNAIRACDRGDWTNHYSVGVKQTDVATFTSFFNDITQFTAARPWYNPEIAFQRYNSKVTMAVPKAKQGVYPWRDIRMLVALTSSYDGPAHDAEVQNFMKPWRTKFQAASGFSVPHVYNNYGYGDEGAVAWWSAANLPKLITLKKLWDPLNKFGAANPIPI</sequence>
<feature type="domain" description="FAD-binding PCMH-type" evidence="7">
    <location>
        <begin position="57"/>
        <end position="230"/>
    </location>
</feature>
<dbReference type="Gene3D" id="3.40.462.20">
    <property type="match status" value="1"/>
</dbReference>
<evidence type="ECO:0000256" key="2">
    <source>
        <dbReference type="ARBA" id="ARBA00022630"/>
    </source>
</evidence>
<gene>
    <name evidence="8" type="ORF">B0H66DRAFT_472065</name>
</gene>
<dbReference type="InterPro" id="IPR050416">
    <property type="entry name" value="FAD-linked_Oxidoreductase"/>
</dbReference>
<evidence type="ECO:0000259" key="7">
    <source>
        <dbReference type="PROSITE" id="PS51387"/>
    </source>
</evidence>
<reference evidence="8" key="2">
    <citation type="submission" date="2023-06" db="EMBL/GenBank/DDBJ databases">
        <authorList>
            <consortium name="Lawrence Berkeley National Laboratory"/>
            <person name="Haridas S."/>
            <person name="Hensen N."/>
            <person name="Bonometti L."/>
            <person name="Westerberg I."/>
            <person name="Brannstrom I.O."/>
            <person name="Guillou S."/>
            <person name="Cros-Aarteil S."/>
            <person name="Calhoun S."/>
            <person name="Kuo A."/>
            <person name="Mondo S."/>
            <person name="Pangilinan J."/>
            <person name="Riley R."/>
            <person name="Labutti K."/>
            <person name="Andreopoulos B."/>
            <person name="Lipzen A."/>
            <person name="Chen C."/>
            <person name="Yanf M."/>
            <person name="Daum C."/>
            <person name="Ng V."/>
            <person name="Clum A."/>
            <person name="Steindorff A."/>
            <person name="Ohm R."/>
            <person name="Martin F."/>
            <person name="Silar P."/>
            <person name="Natvig D."/>
            <person name="Lalanne C."/>
            <person name="Gautier V."/>
            <person name="Ament-Velasquez S.L."/>
            <person name="Kruys A."/>
            <person name="Hutchinson M.I."/>
            <person name="Powell A.J."/>
            <person name="Barry K."/>
            <person name="Miller A.N."/>
            <person name="Grigoriev I.V."/>
            <person name="Debuchy R."/>
            <person name="Gladieux P."/>
            <person name="Thoren M.H."/>
            <person name="Johannesson H."/>
        </authorList>
    </citation>
    <scope>NUCLEOTIDE SEQUENCE</scope>
    <source>
        <strain evidence="8">CBS 118394</strain>
    </source>
</reference>
<comment type="caution">
    <text evidence="8">The sequence shown here is derived from an EMBL/GenBank/DDBJ whole genome shotgun (WGS) entry which is preliminary data.</text>
</comment>
<dbReference type="Pfam" id="PF01565">
    <property type="entry name" value="FAD_binding_4"/>
    <property type="match status" value="1"/>
</dbReference>
<dbReference type="PROSITE" id="PS51387">
    <property type="entry name" value="FAD_PCMH"/>
    <property type="match status" value="1"/>
</dbReference>
<dbReference type="Proteomes" id="UP001283341">
    <property type="component" value="Unassembled WGS sequence"/>
</dbReference>
<keyword evidence="3 6" id="KW-0732">Signal</keyword>
<dbReference type="InterPro" id="IPR016166">
    <property type="entry name" value="FAD-bd_PCMH"/>
</dbReference>
<dbReference type="InterPro" id="IPR006094">
    <property type="entry name" value="Oxid_FAD_bind_N"/>
</dbReference>
<dbReference type="PANTHER" id="PTHR42973:SF32">
    <property type="entry name" value="FAD-LINKED OXIDOREDUCTASE AFOF"/>
    <property type="match status" value="1"/>
</dbReference>
<dbReference type="GO" id="GO:0016491">
    <property type="term" value="F:oxidoreductase activity"/>
    <property type="evidence" value="ECO:0007669"/>
    <property type="project" value="UniProtKB-KW"/>
</dbReference>
<dbReference type="PANTHER" id="PTHR42973">
    <property type="entry name" value="BINDING OXIDOREDUCTASE, PUTATIVE (AFU_ORTHOLOGUE AFUA_1G17690)-RELATED"/>
    <property type="match status" value="1"/>
</dbReference>
<dbReference type="SUPFAM" id="SSF56176">
    <property type="entry name" value="FAD-binding/transporter-associated domain-like"/>
    <property type="match status" value="1"/>
</dbReference>
<proteinExistence type="inferred from homology"/>
<dbReference type="AlphaFoldDB" id="A0AAE0IGW5"/>
<organism evidence="8 9">
    <name type="scientific">Apodospora peruviana</name>
    <dbReference type="NCBI Taxonomy" id="516989"/>
    <lineage>
        <taxon>Eukaryota</taxon>
        <taxon>Fungi</taxon>
        <taxon>Dikarya</taxon>
        <taxon>Ascomycota</taxon>
        <taxon>Pezizomycotina</taxon>
        <taxon>Sordariomycetes</taxon>
        <taxon>Sordariomycetidae</taxon>
        <taxon>Sordariales</taxon>
        <taxon>Lasiosphaeriaceae</taxon>
        <taxon>Apodospora</taxon>
    </lineage>
</organism>